<feature type="transmembrane region" description="Helical" evidence="1">
    <location>
        <begin position="103"/>
        <end position="120"/>
    </location>
</feature>
<keyword evidence="3" id="KW-1185">Reference proteome</keyword>
<evidence type="ECO:0000313" key="2">
    <source>
        <dbReference type="EMBL" id="MBC8541934.1"/>
    </source>
</evidence>
<feature type="transmembrane region" description="Helical" evidence="1">
    <location>
        <begin position="79"/>
        <end position="97"/>
    </location>
</feature>
<dbReference type="InterPro" id="IPR045407">
    <property type="entry name" value="DUF6512"/>
</dbReference>
<sequence>MNRVRQWEIAGLFLVIVAGAALHFVYNWTGKSIVVSAFVPVNESTWEHLKLLFMPYLAYSSIQYLAVGKRIDGFWYAKAAGVILGMAAIVILFYTYTGIVGRNFLWVDIGIFILGVLVAFQESSRRLHRHADRIWQERAGILCLALLFLAFVMFTFFPPHIGLFLDPVTGGYGI</sequence>
<name>A0A926DRD2_9FIRM</name>
<evidence type="ECO:0000256" key="1">
    <source>
        <dbReference type="SAM" id="Phobius"/>
    </source>
</evidence>
<accession>A0A926DRD2</accession>
<gene>
    <name evidence="2" type="ORF">H8730_00020</name>
</gene>
<dbReference type="Pfam" id="PF20122">
    <property type="entry name" value="DUF6512"/>
    <property type="match status" value="1"/>
</dbReference>
<dbReference type="Proteomes" id="UP000657006">
    <property type="component" value="Unassembled WGS sequence"/>
</dbReference>
<dbReference type="RefSeq" id="WP_177719508.1">
    <property type="nucleotide sequence ID" value="NZ_JACRSQ010000001.1"/>
</dbReference>
<keyword evidence="1" id="KW-1133">Transmembrane helix</keyword>
<comment type="caution">
    <text evidence="2">The sequence shown here is derived from an EMBL/GenBank/DDBJ whole genome shotgun (WGS) entry which is preliminary data.</text>
</comment>
<organism evidence="2 3">
    <name type="scientific">Bianquea renquensis</name>
    <dbReference type="NCBI Taxonomy" id="2763661"/>
    <lineage>
        <taxon>Bacteria</taxon>
        <taxon>Bacillati</taxon>
        <taxon>Bacillota</taxon>
        <taxon>Clostridia</taxon>
        <taxon>Eubacteriales</taxon>
        <taxon>Bianqueaceae</taxon>
        <taxon>Bianquea</taxon>
    </lineage>
</organism>
<dbReference type="EMBL" id="JACRSQ010000001">
    <property type="protein sequence ID" value="MBC8541934.1"/>
    <property type="molecule type" value="Genomic_DNA"/>
</dbReference>
<protein>
    <submittedName>
        <fullName evidence="2">Uncharacterized protein</fullName>
    </submittedName>
</protein>
<keyword evidence="1" id="KW-0472">Membrane</keyword>
<feature type="transmembrane region" description="Helical" evidence="1">
    <location>
        <begin position="48"/>
        <end position="67"/>
    </location>
</feature>
<reference evidence="2" key="1">
    <citation type="submission" date="2020-08" db="EMBL/GenBank/DDBJ databases">
        <title>Genome public.</title>
        <authorList>
            <person name="Liu C."/>
            <person name="Sun Q."/>
        </authorList>
    </citation>
    <scope>NUCLEOTIDE SEQUENCE</scope>
    <source>
        <strain evidence="2">NSJ-32</strain>
    </source>
</reference>
<dbReference type="AlphaFoldDB" id="A0A926DRD2"/>
<feature type="transmembrane region" description="Helical" evidence="1">
    <location>
        <begin position="141"/>
        <end position="161"/>
    </location>
</feature>
<evidence type="ECO:0000313" key="3">
    <source>
        <dbReference type="Proteomes" id="UP000657006"/>
    </source>
</evidence>
<proteinExistence type="predicted"/>
<keyword evidence="1" id="KW-0812">Transmembrane</keyword>
<feature type="transmembrane region" description="Helical" evidence="1">
    <location>
        <begin position="7"/>
        <end position="28"/>
    </location>
</feature>